<keyword evidence="6 7" id="KW-0472">Membrane</keyword>
<evidence type="ECO:0000256" key="2">
    <source>
        <dbReference type="ARBA" id="ARBA00022475"/>
    </source>
</evidence>
<dbReference type="RefSeq" id="WP_271712312.1">
    <property type="nucleotide sequence ID" value="NZ_AP024169.1"/>
</dbReference>
<gene>
    <name evidence="9" type="ORF">bsdtb5_24640</name>
</gene>
<feature type="transmembrane region" description="Helical" evidence="7">
    <location>
        <begin position="59"/>
        <end position="77"/>
    </location>
</feature>
<proteinExistence type="predicted"/>
<dbReference type="PANTHER" id="PTHR14969">
    <property type="entry name" value="SPHINGOSINE-1-PHOSPHATE PHOSPHOHYDROLASE"/>
    <property type="match status" value="1"/>
</dbReference>
<name>A0A7R7ELW6_9FIRM</name>
<evidence type="ECO:0000256" key="1">
    <source>
        <dbReference type="ARBA" id="ARBA00004651"/>
    </source>
</evidence>
<evidence type="ECO:0000256" key="3">
    <source>
        <dbReference type="ARBA" id="ARBA00022692"/>
    </source>
</evidence>
<feature type="domain" description="Phosphatidic acid phosphatase type 2/haloperoxidase" evidence="8">
    <location>
        <begin position="58"/>
        <end position="169"/>
    </location>
</feature>
<sequence>MINYLTSMDGNILIFIQEHLRSPIVTPIFRFITSLGNKGAIWIILSIALLCFKKTRKTGILAIIALFLSLLIDNILLKNIVARTRPYEIVNGLHILINKPSDYSFPSGHTGSSFAAAIIFYKELPKKYGILALMLAILIGISRLYVGVHYPTDVLGGAMIGTFIALFVYRMQFNLKVNDRKSLEI</sequence>
<dbReference type="PANTHER" id="PTHR14969:SF62">
    <property type="entry name" value="DECAPRENYLPHOSPHORYL-5-PHOSPHORIBOSE PHOSPHATASE RV3807C-RELATED"/>
    <property type="match status" value="1"/>
</dbReference>
<dbReference type="Proteomes" id="UP000595897">
    <property type="component" value="Chromosome"/>
</dbReference>
<organism evidence="9 10">
    <name type="scientific">Anaeromicropila herbilytica</name>
    <dbReference type="NCBI Taxonomy" id="2785025"/>
    <lineage>
        <taxon>Bacteria</taxon>
        <taxon>Bacillati</taxon>
        <taxon>Bacillota</taxon>
        <taxon>Clostridia</taxon>
        <taxon>Lachnospirales</taxon>
        <taxon>Lachnospiraceae</taxon>
        <taxon>Anaeromicropila</taxon>
    </lineage>
</organism>
<evidence type="ECO:0000313" key="9">
    <source>
        <dbReference type="EMBL" id="BCN31169.1"/>
    </source>
</evidence>
<feature type="transmembrane region" description="Helical" evidence="7">
    <location>
        <begin position="154"/>
        <end position="171"/>
    </location>
</feature>
<keyword evidence="5 7" id="KW-1133">Transmembrane helix</keyword>
<keyword evidence="2" id="KW-1003">Cell membrane</keyword>
<dbReference type="InterPro" id="IPR036938">
    <property type="entry name" value="PAP2/HPO_sf"/>
</dbReference>
<evidence type="ECO:0000313" key="10">
    <source>
        <dbReference type="Proteomes" id="UP000595897"/>
    </source>
</evidence>
<dbReference type="KEGG" id="ahb:bsdtb5_24640"/>
<dbReference type="EMBL" id="AP024169">
    <property type="protein sequence ID" value="BCN31169.1"/>
    <property type="molecule type" value="Genomic_DNA"/>
</dbReference>
<dbReference type="CDD" id="cd03392">
    <property type="entry name" value="PAP2_like_2"/>
    <property type="match status" value="1"/>
</dbReference>
<dbReference type="Gene3D" id="1.20.144.10">
    <property type="entry name" value="Phosphatidic acid phosphatase type 2/haloperoxidase"/>
    <property type="match status" value="2"/>
</dbReference>
<evidence type="ECO:0000256" key="5">
    <source>
        <dbReference type="ARBA" id="ARBA00022989"/>
    </source>
</evidence>
<dbReference type="SMART" id="SM00014">
    <property type="entry name" value="acidPPc"/>
    <property type="match status" value="1"/>
</dbReference>
<keyword evidence="3 7" id="KW-0812">Transmembrane</keyword>
<dbReference type="GO" id="GO:0016787">
    <property type="term" value="F:hydrolase activity"/>
    <property type="evidence" value="ECO:0007669"/>
    <property type="project" value="UniProtKB-KW"/>
</dbReference>
<evidence type="ECO:0000256" key="4">
    <source>
        <dbReference type="ARBA" id="ARBA00022801"/>
    </source>
</evidence>
<evidence type="ECO:0000256" key="6">
    <source>
        <dbReference type="ARBA" id="ARBA00023136"/>
    </source>
</evidence>
<evidence type="ECO:0000256" key="7">
    <source>
        <dbReference type="SAM" id="Phobius"/>
    </source>
</evidence>
<protein>
    <submittedName>
        <fullName evidence="9">Phosphatase PAP2 family protein</fullName>
    </submittedName>
</protein>
<reference evidence="9 10" key="1">
    <citation type="submission" date="2020-11" db="EMBL/GenBank/DDBJ databases">
        <title>Draft genome sequencing of a Lachnospiraceae strain isolated from anoxic soil subjected to BSD treatment.</title>
        <authorList>
            <person name="Uek A."/>
            <person name="Tonouchi A."/>
        </authorList>
    </citation>
    <scope>NUCLEOTIDE SEQUENCE [LARGE SCALE GENOMIC DNA]</scope>
    <source>
        <strain evidence="9 10">TB5</strain>
    </source>
</reference>
<keyword evidence="10" id="KW-1185">Reference proteome</keyword>
<comment type="subcellular location">
    <subcellularLocation>
        <location evidence="1">Cell membrane</location>
        <topology evidence="1">Multi-pass membrane protein</topology>
    </subcellularLocation>
</comment>
<keyword evidence="4" id="KW-0378">Hydrolase</keyword>
<dbReference type="Pfam" id="PF01569">
    <property type="entry name" value="PAP2"/>
    <property type="match status" value="1"/>
</dbReference>
<dbReference type="GO" id="GO:0005886">
    <property type="term" value="C:plasma membrane"/>
    <property type="evidence" value="ECO:0007669"/>
    <property type="project" value="UniProtKB-SubCell"/>
</dbReference>
<accession>A0A7R7ELW6</accession>
<dbReference type="AlphaFoldDB" id="A0A7R7ELW6"/>
<feature type="transmembrane region" description="Helical" evidence="7">
    <location>
        <begin position="28"/>
        <end position="52"/>
    </location>
</feature>
<dbReference type="SUPFAM" id="SSF48317">
    <property type="entry name" value="Acid phosphatase/Vanadium-dependent haloperoxidase"/>
    <property type="match status" value="1"/>
</dbReference>
<dbReference type="InterPro" id="IPR000326">
    <property type="entry name" value="PAP2/HPO"/>
</dbReference>
<evidence type="ECO:0000259" key="8">
    <source>
        <dbReference type="SMART" id="SM00014"/>
    </source>
</evidence>
<feature type="transmembrane region" description="Helical" evidence="7">
    <location>
        <begin position="128"/>
        <end position="148"/>
    </location>
</feature>